<comment type="caution">
    <text evidence="1">The sequence shown here is derived from an EMBL/GenBank/DDBJ whole genome shotgun (WGS) entry which is preliminary data.</text>
</comment>
<accession>A0A9J6B0T9</accession>
<dbReference type="OrthoDB" id="4928at2759"/>
<dbReference type="Gene3D" id="3.40.50.10050">
    <property type="entry name" value="Translation initiation factor IF- 2, domain 3"/>
    <property type="match status" value="1"/>
</dbReference>
<keyword evidence="2" id="KW-1185">Reference proteome</keyword>
<evidence type="ECO:0000313" key="2">
    <source>
        <dbReference type="Proteomes" id="UP000824120"/>
    </source>
</evidence>
<gene>
    <name evidence="1" type="ORF">H5410_001700</name>
</gene>
<dbReference type="AlphaFoldDB" id="A0A9J6B0T9"/>
<reference evidence="1 2" key="1">
    <citation type="submission" date="2020-09" db="EMBL/GenBank/DDBJ databases">
        <title>De no assembly of potato wild relative species, Solanum commersonii.</title>
        <authorList>
            <person name="Cho K."/>
        </authorList>
    </citation>
    <scope>NUCLEOTIDE SEQUENCE [LARGE SCALE GENOMIC DNA]</scope>
    <source>
        <strain evidence="1">LZ3.2</strain>
        <tissue evidence="1">Leaf</tissue>
    </source>
</reference>
<evidence type="ECO:0000313" key="1">
    <source>
        <dbReference type="EMBL" id="KAG5629983.1"/>
    </source>
</evidence>
<protein>
    <submittedName>
        <fullName evidence="1">Uncharacterized protein</fullName>
    </submittedName>
</protein>
<dbReference type="Proteomes" id="UP000824120">
    <property type="component" value="Chromosome 1"/>
</dbReference>
<sequence>MSFDTWRVQRTKLSLEFLKTGSKHTCRWDLCIGLVHKKDVMKASVMLEKKKEYATILAFDVKVTRRLRELSDEQGGLV</sequence>
<organism evidence="1 2">
    <name type="scientific">Solanum commersonii</name>
    <name type="common">Commerson's wild potato</name>
    <name type="synonym">Commerson's nightshade</name>
    <dbReference type="NCBI Taxonomy" id="4109"/>
    <lineage>
        <taxon>Eukaryota</taxon>
        <taxon>Viridiplantae</taxon>
        <taxon>Streptophyta</taxon>
        <taxon>Embryophyta</taxon>
        <taxon>Tracheophyta</taxon>
        <taxon>Spermatophyta</taxon>
        <taxon>Magnoliopsida</taxon>
        <taxon>eudicotyledons</taxon>
        <taxon>Gunneridae</taxon>
        <taxon>Pentapetalae</taxon>
        <taxon>asterids</taxon>
        <taxon>lamiids</taxon>
        <taxon>Solanales</taxon>
        <taxon>Solanaceae</taxon>
        <taxon>Solanoideae</taxon>
        <taxon>Solaneae</taxon>
        <taxon>Solanum</taxon>
    </lineage>
</organism>
<dbReference type="InterPro" id="IPR036925">
    <property type="entry name" value="TIF_IF2_dom3_sf"/>
</dbReference>
<dbReference type="SUPFAM" id="SSF52156">
    <property type="entry name" value="Initiation factor IF2/eIF5b, domain 3"/>
    <property type="match status" value="1"/>
</dbReference>
<name>A0A9J6B0T9_SOLCO</name>
<dbReference type="EMBL" id="JACXVP010000001">
    <property type="protein sequence ID" value="KAG5629983.1"/>
    <property type="molecule type" value="Genomic_DNA"/>
</dbReference>
<proteinExistence type="predicted"/>